<gene>
    <name evidence="7" type="ORF">CRM22_009306</name>
</gene>
<evidence type="ECO:0000256" key="2">
    <source>
        <dbReference type="ARBA" id="ARBA00022490"/>
    </source>
</evidence>
<evidence type="ECO:0000313" key="7">
    <source>
        <dbReference type="EMBL" id="TGZ58991.1"/>
    </source>
</evidence>
<dbReference type="PANTHER" id="PTHR16056">
    <property type="entry name" value="REGULATOR OF MICROTUBULE DYNAMICS PROTEIN"/>
    <property type="match status" value="1"/>
</dbReference>
<keyword evidence="6" id="KW-0812">Transmembrane</keyword>
<evidence type="ECO:0000256" key="5">
    <source>
        <dbReference type="ARBA" id="ARBA00023212"/>
    </source>
</evidence>
<name>A0A4S2L830_OPIFE</name>
<dbReference type="Pfam" id="PF21033">
    <property type="entry name" value="RMD1-3"/>
    <property type="match status" value="1"/>
</dbReference>
<keyword evidence="6" id="KW-1133">Transmembrane helix</keyword>
<comment type="subcellular location">
    <subcellularLocation>
        <location evidence="1">Cytoplasm</location>
        <location evidence="1">Cytoskeleton</location>
    </subcellularLocation>
</comment>
<keyword evidence="8" id="KW-1185">Reference proteome</keyword>
<dbReference type="GO" id="GO:0005876">
    <property type="term" value="C:spindle microtubule"/>
    <property type="evidence" value="ECO:0007669"/>
    <property type="project" value="TreeGrafter"/>
</dbReference>
<comment type="caution">
    <text evidence="7">The sequence shown here is derived from an EMBL/GenBank/DDBJ whole genome shotgun (WGS) entry which is preliminary data.</text>
</comment>
<evidence type="ECO:0000256" key="3">
    <source>
        <dbReference type="ARBA" id="ARBA00022737"/>
    </source>
</evidence>
<dbReference type="PANTHER" id="PTHR16056:SF16">
    <property type="entry name" value="REGULATOR OF MICROTUBULE DYNAMICS PROTEIN 1"/>
    <property type="match status" value="1"/>
</dbReference>
<dbReference type="Proteomes" id="UP000308267">
    <property type="component" value="Unassembled WGS sequence"/>
</dbReference>
<dbReference type="InterPro" id="IPR049039">
    <property type="entry name" value="RMD1-3_a_helical_rpt"/>
</dbReference>
<protein>
    <recommendedName>
        <fullName evidence="9">Regulator of microtubule dynamics protein 3</fullName>
    </recommendedName>
</protein>
<keyword evidence="5" id="KW-0206">Cytoskeleton</keyword>
<feature type="transmembrane region" description="Helical" evidence="6">
    <location>
        <begin position="12"/>
        <end position="37"/>
    </location>
</feature>
<keyword evidence="4" id="KW-0802">TPR repeat</keyword>
<evidence type="ECO:0000256" key="1">
    <source>
        <dbReference type="ARBA" id="ARBA00004245"/>
    </source>
</evidence>
<keyword evidence="6" id="KW-0472">Membrane</keyword>
<dbReference type="EMBL" id="SJOL01009025">
    <property type="protein sequence ID" value="TGZ58991.1"/>
    <property type="molecule type" value="Genomic_DNA"/>
</dbReference>
<organism evidence="7 8">
    <name type="scientific">Opisthorchis felineus</name>
    <dbReference type="NCBI Taxonomy" id="147828"/>
    <lineage>
        <taxon>Eukaryota</taxon>
        <taxon>Metazoa</taxon>
        <taxon>Spiralia</taxon>
        <taxon>Lophotrochozoa</taxon>
        <taxon>Platyhelminthes</taxon>
        <taxon>Trematoda</taxon>
        <taxon>Digenea</taxon>
        <taxon>Opisthorchiida</taxon>
        <taxon>Opisthorchiata</taxon>
        <taxon>Opisthorchiidae</taxon>
        <taxon>Opisthorchis</taxon>
    </lineage>
</organism>
<accession>A0A4S2L830</accession>
<reference evidence="7 8" key="1">
    <citation type="journal article" date="2019" name="BMC Genomics">
        <title>New insights from Opisthorchis felineus genome: update on genomics of the epidemiologically important liver flukes.</title>
        <authorList>
            <person name="Ershov N.I."/>
            <person name="Mordvinov V.A."/>
            <person name="Prokhortchouk E.B."/>
            <person name="Pakharukova M.Y."/>
            <person name="Gunbin K.V."/>
            <person name="Ustyantsev K."/>
            <person name="Genaev M.A."/>
            <person name="Blinov A.G."/>
            <person name="Mazur A."/>
            <person name="Boulygina E."/>
            <person name="Tsygankova S."/>
            <person name="Khrameeva E."/>
            <person name="Chekanov N."/>
            <person name="Fan G."/>
            <person name="Xiao A."/>
            <person name="Zhang H."/>
            <person name="Xu X."/>
            <person name="Yang H."/>
            <person name="Solovyev V."/>
            <person name="Lee S.M."/>
            <person name="Liu X."/>
            <person name="Afonnikov D.A."/>
            <person name="Skryabin K.G."/>
        </authorList>
    </citation>
    <scope>NUCLEOTIDE SEQUENCE [LARGE SCALE GENOMIC DNA]</scope>
    <source>
        <strain evidence="7">AK-0245</strain>
        <tissue evidence="7">Whole organism</tissue>
    </source>
</reference>
<keyword evidence="3" id="KW-0677">Repeat</keyword>
<dbReference type="GO" id="GO:0097431">
    <property type="term" value="C:mitotic spindle pole"/>
    <property type="evidence" value="ECO:0007669"/>
    <property type="project" value="TreeGrafter"/>
</dbReference>
<evidence type="ECO:0008006" key="9">
    <source>
        <dbReference type="Google" id="ProtNLM"/>
    </source>
</evidence>
<evidence type="ECO:0000256" key="4">
    <source>
        <dbReference type="ARBA" id="ARBA00022803"/>
    </source>
</evidence>
<dbReference type="GO" id="GO:0008017">
    <property type="term" value="F:microtubule binding"/>
    <property type="evidence" value="ECO:0007669"/>
    <property type="project" value="TreeGrafter"/>
</dbReference>
<keyword evidence="2" id="KW-0963">Cytoplasm</keyword>
<sequence length="487" mass="54605">MTHIGSSSTKRTFWSAVIGTSVGVGVGLAVAAVWHAISNRYHRHSDTARLDTLLAELNAVKAELSEMRFMLHSHQHNNEISPEEIPPFYLSDDEEEFFDIRSQDSSPEMRAEEDAISSITKYYSANSMSSSKSSSRFRLGPPLPSELMDELDRVAELAMGNCPSLSSTPEISAAGDASHLGSQAYARCLVYKNTYHRTPEFLWRFARAIYLASQDAVADDDDHTATLRDPEVTSEVASVSSQLLDPRSSNDLAYELNSRRQFIERGLATARRTLILARRAESQTDLILGSKSTAEVYKWLAVFVGLACDFCGIQQRISYGFEFKDLVDKAIELNPEDPETHYLKGRWCYQVYNLSWIERQFSARLFATPPTATLEEATDCLQEISGPSGTPLRFDDLAGSQRCGFLENLGTPVSPAERLKPDHYAANQLYLAKCCISRWEYKEAGVWLTKARKLLELNRHPPPHLDTREVSDEILALTVKYASYCSQ</sequence>
<dbReference type="GO" id="GO:0005737">
    <property type="term" value="C:cytoplasm"/>
    <property type="evidence" value="ECO:0007669"/>
    <property type="project" value="TreeGrafter"/>
</dbReference>
<dbReference type="OrthoDB" id="512473at2759"/>
<evidence type="ECO:0000256" key="6">
    <source>
        <dbReference type="SAM" id="Phobius"/>
    </source>
</evidence>
<dbReference type="STRING" id="147828.A0A4S2L830"/>
<proteinExistence type="predicted"/>
<evidence type="ECO:0000313" key="8">
    <source>
        <dbReference type="Proteomes" id="UP000308267"/>
    </source>
</evidence>
<dbReference type="AlphaFoldDB" id="A0A4S2L830"/>